<evidence type="ECO:0000256" key="2">
    <source>
        <dbReference type="SAM" id="SignalP"/>
    </source>
</evidence>
<dbReference type="RefSeq" id="WP_141980863.1">
    <property type="nucleotide sequence ID" value="NZ_VFPP01000001.1"/>
</dbReference>
<dbReference type="OrthoDB" id="3677240at2"/>
<feature type="region of interest" description="Disordered" evidence="1">
    <location>
        <begin position="53"/>
        <end position="77"/>
    </location>
</feature>
<dbReference type="Proteomes" id="UP000316628">
    <property type="component" value="Unassembled WGS sequence"/>
</dbReference>
<sequence length="226" mass="23002">MNPRNPIGAVPLALCCAAAYVAVAGAAGYLALGGRTPAPTAAAAVTPPVITTTTGTATPSVPPAPPAPAATTTTTTATTALPADLRRVEAPGGLTTAIPAGWAVTAGTVATTLVATDPANPRREVRLGGAPVTDATVSLLDRITAAAVDRERQPGHTRLALTGDRIRDFPAVRWDFEQVADGVTERAAVAYWETGGIEYVVYASGPVGEWPQTRARLAALVTHARP</sequence>
<evidence type="ECO:0008006" key="5">
    <source>
        <dbReference type="Google" id="ProtNLM"/>
    </source>
</evidence>
<comment type="caution">
    <text evidence="3">The sequence shown here is derived from an EMBL/GenBank/DDBJ whole genome shotgun (WGS) entry which is preliminary data.</text>
</comment>
<keyword evidence="4" id="KW-1185">Reference proteome</keyword>
<dbReference type="EMBL" id="VFPP01000001">
    <property type="protein sequence ID" value="TQM83068.1"/>
    <property type="molecule type" value="Genomic_DNA"/>
</dbReference>
<reference evidence="3 4" key="1">
    <citation type="submission" date="2019-06" db="EMBL/GenBank/DDBJ databases">
        <title>Sequencing the genomes of 1000 actinobacteria strains.</title>
        <authorList>
            <person name="Klenk H.-P."/>
        </authorList>
    </citation>
    <scope>NUCLEOTIDE SEQUENCE [LARGE SCALE GENOMIC DNA]</scope>
    <source>
        <strain evidence="3 4">DSM 45456</strain>
    </source>
</reference>
<protein>
    <recommendedName>
        <fullName evidence="5">Alanine and proline-rich secreted protein Apa</fullName>
    </recommendedName>
</protein>
<name>A0A543JJZ1_9PSEU</name>
<feature type="signal peptide" evidence="2">
    <location>
        <begin position="1"/>
        <end position="26"/>
    </location>
</feature>
<evidence type="ECO:0000313" key="3">
    <source>
        <dbReference type="EMBL" id="TQM83068.1"/>
    </source>
</evidence>
<evidence type="ECO:0000313" key="4">
    <source>
        <dbReference type="Proteomes" id="UP000316628"/>
    </source>
</evidence>
<keyword evidence="2" id="KW-0732">Signal</keyword>
<evidence type="ECO:0000256" key="1">
    <source>
        <dbReference type="SAM" id="MobiDB-lite"/>
    </source>
</evidence>
<feature type="chain" id="PRO_5038904344" description="Alanine and proline-rich secreted protein Apa" evidence="2">
    <location>
        <begin position="27"/>
        <end position="226"/>
    </location>
</feature>
<dbReference type="AlphaFoldDB" id="A0A543JJZ1"/>
<accession>A0A543JJZ1</accession>
<organism evidence="3 4">
    <name type="scientific">Saccharothrix saharensis</name>
    <dbReference type="NCBI Taxonomy" id="571190"/>
    <lineage>
        <taxon>Bacteria</taxon>
        <taxon>Bacillati</taxon>
        <taxon>Actinomycetota</taxon>
        <taxon>Actinomycetes</taxon>
        <taxon>Pseudonocardiales</taxon>
        <taxon>Pseudonocardiaceae</taxon>
        <taxon>Saccharothrix</taxon>
    </lineage>
</organism>
<proteinExistence type="predicted"/>
<gene>
    <name evidence="3" type="ORF">FHX81_5482</name>
</gene>